<organism evidence="1 2">
    <name type="scientific">Leucocoprinus birnbaumii</name>
    <dbReference type="NCBI Taxonomy" id="56174"/>
    <lineage>
        <taxon>Eukaryota</taxon>
        <taxon>Fungi</taxon>
        <taxon>Dikarya</taxon>
        <taxon>Basidiomycota</taxon>
        <taxon>Agaricomycotina</taxon>
        <taxon>Agaricomycetes</taxon>
        <taxon>Agaricomycetidae</taxon>
        <taxon>Agaricales</taxon>
        <taxon>Agaricineae</taxon>
        <taxon>Agaricaceae</taxon>
        <taxon>Leucocoprinus</taxon>
    </lineage>
</organism>
<proteinExistence type="predicted"/>
<dbReference type="EMBL" id="JANIEX010001971">
    <property type="protein sequence ID" value="KAJ3553018.1"/>
    <property type="molecule type" value="Genomic_DNA"/>
</dbReference>
<dbReference type="Proteomes" id="UP001213000">
    <property type="component" value="Unassembled WGS sequence"/>
</dbReference>
<evidence type="ECO:0008006" key="3">
    <source>
        <dbReference type="Google" id="ProtNLM"/>
    </source>
</evidence>
<evidence type="ECO:0000313" key="1">
    <source>
        <dbReference type="EMBL" id="KAJ3553018.1"/>
    </source>
</evidence>
<accession>A0AAD5VE27</accession>
<dbReference type="AlphaFoldDB" id="A0AAD5VE27"/>
<name>A0AAD5VE27_9AGAR</name>
<keyword evidence="2" id="KW-1185">Reference proteome</keyword>
<gene>
    <name evidence="1" type="ORF">NP233_g12742</name>
</gene>
<evidence type="ECO:0000313" key="2">
    <source>
        <dbReference type="Proteomes" id="UP001213000"/>
    </source>
</evidence>
<reference evidence="1" key="1">
    <citation type="submission" date="2022-07" db="EMBL/GenBank/DDBJ databases">
        <title>Genome Sequence of Leucocoprinus birnbaumii.</title>
        <authorList>
            <person name="Buettner E."/>
        </authorList>
    </citation>
    <scope>NUCLEOTIDE SEQUENCE</scope>
    <source>
        <strain evidence="1">VT141</strain>
    </source>
</reference>
<protein>
    <recommendedName>
        <fullName evidence="3">F-box domain-containing protein</fullName>
    </recommendedName>
</protein>
<comment type="caution">
    <text evidence="1">The sequence shown here is derived from an EMBL/GenBank/DDBJ whole genome shotgun (WGS) entry which is preliminary data.</text>
</comment>
<sequence length="524" mass="61533">MNRQNKPGQPLQVVLRKGYRYDEKVLSFDILENVFRLYADIDQRSPPWTISHISKRWRSLSLATPDLWTRVPLPTLYEEEVAQSLVDFLPKYLARSRDKLINFKWEGNRSPYHQSEDGDEEEDPYCGKANRIIAILVQECRRWGRVELISEIWTYHLGNQMVFVEEEMQSIRHLSIRTTTPGFDTMDFKMRPELTELRYAGPFRAHIFKNFVEWDLLNRLALTISQPMERPTEFSSFQHLVALELCIASYEIENVQVVWFGTLPNVQTFSIRLHTRALVVGFENLKMPRLEDVRLSFQSRTDVQTLENFADFLNRHAPLVKKFTVINRSWIDAGVDVPLLCSGGMDCLEVLEVWYLPLEGILELLDAVESREFDFRAHTLHIHLHQTERWSEGNFARFVSQTRRLINTIEKRPRDHKLGRIEITLGPQHNLWQLLAALEHWKFDPPQTVGDLYGKGRRAVTLCAEEMRRIHDFAEEDTEPDVLRHFDAEETNTIKRCMDLIYNSLLLVEVYYVSEAIMEESATH</sequence>